<evidence type="ECO:0000256" key="1">
    <source>
        <dbReference type="ARBA" id="ARBA00004141"/>
    </source>
</evidence>
<dbReference type="EMBL" id="AP025292">
    <property type="protein sequence ID" value="BDC99181.1"/>
    <property type="molecule type" value="Genomic_DNA"/>
</dbReference>
<dbReference type="Proteomes" id="UP001354989">
    <property type="component" value="Chromosome"/>
</dbReference>
<accession>A0ABM7VE07</accession>
<protein>
    <recommendedName>
        <fullName evidence="8">DoxX family protein</fullName>
    </recommendedName>
</protein>
<evidence type="ECO:0000313" key="6">
    <source>
        <dbReference type="EMBL" id="BDC99181.1"/>
    </source>
</evidence>
<dbReference type="Pfam" id="PF13564">
    <property type="entry name" value="DoxX_2"/>
    <property type="match status" value="1"/>
</dbReference>
<reference evidence="6 7" key="1">
    <citation type="submission" date="2021-12" db="EMBL/GenBank/DDBJ databases">
        <title>Genome sequencing of bacteria with rrn-lacking chromosome and rrn-plasmid.</title>
        <authorList>
            <person name="Anda M."/>
            <person name="Iwasaki W."/>
        </authorList>
    </citation>
    <scope>NUCLEOTIDE SEQUENCE [LARGE SCALE GENOMIC DNA]</scope>
    <source>
        <strain evidence="6 7">NBRC 101262</strain>
    </source>
</reference>
<keyword evidence="3 5" id="KW-1133">Transmembrane helix</keyword>
<proteinExistence type="predicted"/>
<sequence>MSIKTLSKIFYGATALFTVMMLMSAGMYIFKTDMVAQMLSSLGYPTYIIYPLALAKVLGIVAIWINHSQSLKEWAYAGFFFDFTLAIFAHLEVSDGQAGGAVLAMVLLLASYFTEKKVRAPQAVAQQEKELSKA</sequence>
<feature type="transmembrane region" description="Helical" evidence="5">
    <location>
        <begin position="42"/>
        <end position="65"/>
    </location>
</feature>
<evidence type="ECO:0000256" key="3">
    <source>
        <dbReference type="ARBA" id="ARBA00022989"/>
    </source>
</evidence>
<name>A0ABM7VE07_9BACT</name>
<keyword evidence="7" id="KW-1185">Reference proteome</keyword>
<dbReference type="RefSeq" id="WP_332919276.1">
    <property type="nucleotide sequence ID" value="NZ_AP025292.1"/>
</dbReference>
<dbReference type="InterPro" id="IPR032808">
    <property type="entry name" value="DoxX"/>
</dbReference>
<evidence type="ECO:0008006" key="8">
    <source>
        <dbReference type="Google" id="ProtNLM"/>
    </source>
</evidence>
<evidence type="ECO:0000256" key="5">
    <source>
        <dbReference type="SAM" id="Phobius"/>
    </source>
</evidence>
<feature type="transmembrane region" description="Helical" evidence="5">
    <location>
        <begin position="97"/>
        <end position="114"/>
    </location>
</feature>
<keyword evidence="2 5" id="KW-0812">Transmembrane</keyword>
<keyword evidence="4 5" id="KW-0472">Membrane</keyword>
<gene>
    <name evidence="6" type="ORF">PEPS_14620</name>
</gene>
<feature type="transmembrane region" description="Helical" evidence="5">
    <location>
        <begin position="9"/>
        <end position="30"/>
    </location>
</feature>
<feature type="transmembrane region" description="Helical" evidence="5">
    <location>
        <begin position="74"/>
        <end position="91"/>
    </location>
</feature>
<comment type="subcellular location">
    <subcellularLocation>
        <location evidence="1">Membrane</location>
        <topology evidence="1">Multi-pass membrane protein</topology>
    </subcellularLocation>
</comment>
<evidence type="ECO:0000256" key="4">
    <source>
        <dbReference type="ARBA" id="ARBA00023136"/>
    </source>
</evidence>
<evidence type="ECO:0000313" key="7">
    <source>
        <dbReference type="Proteomes" id="UP001354989"/>
    </source>
</evidence>
<organism evidence="6 7">
    <name type="scientific">Persicobacter psychrovividus</name>
    <dbReference type="NCBI Taxonomy" id="387638"/>
    <lineage>
        <taxon>Bacteria</taxon>
        <taxon>Pseudomonadati</taxon>
        <taxon>Bacteroidota</taxon>
        <taxon>Cytophagia</taxon>
        <taxon>Cytophagales</taxon>
        <taxon>Persicobacteraceae</taxon>
        <taxon>Persicobacter</taxon>
    </lineage>
</organism>
<evidence type="ECO:0000256" key="2">
    <source>
        <dbReference type="ARBA" id="ARBA00022692"/>
    </source>
</evidence>